<dbReference type="PANTHER" id="PTHR48081">
    <property type="entry name" value="AB HYDROLASE SUPERFAMILY PROTEIN C4A8.06C"/>
    <property type="match status" value="1"/>
</dbReference>
<accession>A0A5C5V9K9</accession>
<evidence type="ECO:0000256" key="3">
    <source>
        <dbReference type="SAM" id="MobiDB-lite"/>
    </source>
</evidence>
<feature type="chain" id="PRO_5022835876" evidence="4">
    <location>
        <begin position="23"/>
        <end position="358"/>
    </location>
</feature>
<dbReference type="Proteomes" id="UP000318878">
    <property type="component" value="Unassembled WGS sequence"/>
</dbReference>
<feature type="domain" description="BD-FAE-like" evidence="5">
    <location>
        <begin position="96"/>
        <end position="299"/>
    </location>
</feature>
<keyword evidence="4" id="KW-0732">Signal</keyword>
<dbReference type="InterPro" id="IPR050300">
    <property type="entry name" value="GDXG_lipolytic_enzyme"/>
</dbReference>
<dbReference type="InterPro" id="IPR049492">
    <property type="entry name" value="BD-FAE-like_dom"/>
</dbReference>
<dbReference type="AlphaFoldDB" id="A0A5C5V9K9"/>
<evidence type="ECO:0000313" key="6">
    <source>
        <dbReference type="EMBL" id="TWT34385.1"/>
    </source>
</evidence>
<dbReference type="SUPFAM" id="SSF53474">
    <property type="entry name" value="alpha/beta-Hydrolases"/>
    <property type="match status" value="1"/>
</dbReference>
<feature type="region of interest" description="Disordered" evidence="3">
    <location>
        <begin position="64"/>
        <end position="84"/>
    </location>
</feature>
<comment type="similarity">
    <text evidence="1">Belongs to the 'GDXG' lipolytic enzyme family.</text>
</comment>
<evidence type="ECO:0000259" key="5">
    <source>
        <dbReference type="Pfam" id="PF20434"/>
    </source>
</evidence>
<keyword evidence="7" id="KW-1185">Reference proteome</keyword>
<evidence type="ECO:0000256" key="1">
    <source>
        <dbReference type="ARBA" id="ARBA00010515"/>
    </source>
</evidence>
<proteinExistence type="inferred from homology"/>
<dbReference type="GO" id="GO:0106435">
    <property type="term" value="F:carboxylesterase activity"/>
    <property type="evidence" value="ECO:0007669"/>
    <property type="project" value="UniProtKB-EC"/>
</dbReference>
<dbReference type="PANTHER" id="PTHR48081:SF30">
    <property type="entry name" value="ACETYL-HYDROLASE LIPR-RELATED"/>
    <property type="match status" value="1"/>
</dbReference>
<dbReference type="Gene3D" id="3.40.50.1820">
    <property type="entry name" value="alpha/beta hydrolase"/>
    <property type="match status" value="1"/>
</dbReference>
<evidence type="ECO:0000313" key="7">
    <source>
        <dbReference type="Proteomes" id="UP000318878"/>
    </source>
</evidence>
<evidence type="ECO:0000256" key="2">
    <source>
        <dbReference type="ARBA" id="ARBA00022801"/>
    </source>
</evidence>
<keyword evidence="2 6" id="KW-0378">Hydrolase</keyword>
<protein>
    <submittedName>
        <fullName evidence="6">Carboxylesterase NlhH</fullName>
        <ecNumber evidence="6">3.1.1.1</ecNumber>
    </submittedName>
</protein>
<gene>
    <name evidence="6" type="primary">nlhH_2</name>
    <name evidence="6" type="ORF">Enr8_17930</name>
</gene>
<evidence type="ECO:0000256" key="4">
    <source>
        <dbReference type="SAM" id="SignalP"/>
    </source>
</evidence>
<comment type="caution">
    <text evidence="6">The sequence shown here is derived from an EMBL/GenBank/DDBJ whole genome shotgun (WGS) entry which is preliminary data.</text>
</comment>
<name>A0A5C5V9K9_9BACT</name>
<organism evidence="6 7">
    <name type="scientific">Blastopirellula retiformator</name>
    <dbReference type="NCBI Taxonomy" id="2527970"/>
    <lineage>
        <taxon>Bacteria</taxon>
        <taxon>Pseudomonadati</taxon>
        <taxon>Planctomycetota</taxon>
        <taxon>Planctomycetia</taxon>
        <taxon>Pirellulales</taxon>
        <taxon>Pirellulaceae</taxon>
        <taxon>Blastopirellula</taxon>
    </lineage>
</organism>
<dbReference type="InterPro" id="IPR029058">
    <property type="entry name" value="AB_hydrolase_fold"/>
</dbReference>
<reference evidence="6 7" key="1">
    <citation type="submission" date="2019-02" db="EMBL/GenBank/DDBJ databases">
        <title>Deep-cultivation of Planctomycetes and their phenomic and genomic characterization uncovers novel biology.</title>
        <authorList>
            <person name="Wiegand S."/>
            <person name="Jogler M."/>
            <person name="Boedeker C."/>
            <person name="Pinto D."/>
            <person name="Vollmers J."/>
            <person name="Rivas-Marin E."/>
            <person name="Kohn T."/>
            <person name="Peeters S.H."/>
            <person name="Heuer A."/>
            <person name="Rast P."/>
            <person name="Oberbeckmann S."/>
            <person name="Bunk B."/>
            <person name="Jeske O."/>
            <person name="Meyerdierks A."/>
            <person name="Storesund J.E."/>
            <person name="Kallscheuer N."/>
            <person name="Luecker S."/>
            <person name="Lage O.M."/>
            <person name="Pohl T."/>
            <person name="Merkel B.J."/>
            <person name="Hornburger P."/>
            <person name="Mueller R.-W."/>
            <person name="Bruemmer F."/>
            <person name="Labrenz M."/>
            <person name="Spormann A.M."/>
            <person name="Op Den Camp H."/>
            <person name="Overmann J."/>
            <person name="Amann R."/>
            <person name="Jetten M.S.M."/>
            <person name="Mascher T."/>
            <person name="Medema M.H."/>
            <person name="Devos D.P."/>
            <person name="Kaster A.-K."/>
            <person name="Ovreas L."/>
            <person name="Rohde M."/>
            <person name="Galperin M.Y."/>
            <person name="Jogler C."/>
        </authorList>
    </citation>
    <scope>NUCLEOTIDE SEQUENCE [LARGE SCALE GENOMIC DNA]</scope>
    <source>
        <strain evidence="6 7">Enr8</strain>
    </source>
</reference>
<dbReference type="RefSeq" id="WP_246120010.1">
    <property type="nucleotide sequence ID" value="NZ_SJPF01000002.1"/>
</dbReference>
<dbReference type="GO" id="GO:0004806">
    <property type="term" value="F:triacylglycerol lipase activity"/>
    <property type="evidence" value="ECO:0007669"/>
    <property type="project" value="TreeGrafter"/>
</dbReference>
<dbReference type="EC" id="3.1.1.1" evidence="6"/>
<feature type="signal peptide" evidence="4">
    <location>
        <begin position="1"/>
        <end position="22"/>
    </location>
</feature>
<dbReference type="EMBL" id="SJPF01000002">
    <property type="protein sequence ID" value="TWT34385.1"/>
    <property type="molecule type" value="Genomic_DNA"/>
</dbReference>
<dbReference type="Pfam" id="PF20434">
    <property type="entry name" value="BD-FAE"/>
    <property type="match status" value="1"/>
</dbReference>
<sequence precursor="true">MTKRHSLLSCAVSLAIFSLALAQEDGGVRRSDKDRLQQFLQRFPDADANKDGVLTMQEARAYREERRGAAPAGRGRKSTATHPDVAYGDHQKQKFDLWLLTDSDAPTPLIIFIHGGGFRGGDKASVNPKVAEDLNKEGIAYASLNYRLSDAGPYPIMMHDAARALQTIRHRAQEWNIDPERIVCYGGSAGAGISLWLAFHDDLADPDSDDPIARQSTRILAAATTNGQSSYDLFVIRDWFGLPDLYAHDALPQFYGFQEEAEVKSDRVRKLMKDASPINHLSSDDTASVYMTYGQGNSKVTANTPQNVWVHHVTFGLKLKEAVDQQGLECIVTAPGVAEGKDAYGSPMTFLMKKVKGE</sequence>